<gene>
    <name evidence="11" type="ORF">JBS370_LOCUS14249</name>
    <name evidence="10" type="ORF">ZHD862_LOCUS26914</name>
</gene>
<keyword evidence="2 8" id="KW-0812">Transmembrane</keyword>
<dbReference type="GO" id="GO:0005886">
    <property type="term" value="C:plasma membrane"/>
    <property type="evidence" value="ECO:0007669"/>
    <property type="project" value="TreeGrafter"/>
</dbReference>
<feature type="transmembrane region" description="Helical" evidence="8">
    <location>
        <begin position="135"/>
        <end position="155"/>
    </location>
</feature>
<dbReference type="AlphaFoldDB" id="A0A815C8Y7"/>
<evidence type="ECO:0000256" key="6">
    <source>
        <dbReference type="ARBA" id="ARBA00023170"/>
    </source>
</evidence>
<evidence type="ECO:0000259" key="9">
    <source>
        <dbReference type="PROSITE" id="PS50262"/>
    </source>
</evidence>
<evidence type="ECO:0000256" key="2">
    <source>
        <dbReference type="ARBA" id="ARBA00022692"/>
    </source>
</evidence>
<protein>
    <recommendedName>
        <fullName evidence="9">G-protein coupled receptors family 1 profile domain-containing protein</fullName>
    </recommendedName>
</protein>
<dbReference type="SUPFAM" id="SSF81321">
    <property type="entry name" value="Family A G protein-coupled receptor-like"/>
    <property type="match status" value="1"/>
</dbReference>
<dbReference type="PANTHER" id="PTHR24243:SF230">
    <property type="entry name" value="G-PROTEIN COUPLED RECEPTORS FAMILY 1 PROFILE DOMAIN-CONTAINING PROTEIN"/>
    <property type="match status" value="1"/>
</dbReference>
<name>A0A815C8Y7_9BILA</name>
<dbReference type="Gene3D" id="1.20.1070.10">
    <property type="entry name" value="Rhodopsin 7-helix transmembrane proteins"/>
    <property type="match status" value="1"/>
</dbReference>
<dbReference type="EMBL" id="CAJNOT010002066">
    <property type="protein sequence ID" value="CAF1280698.1"/>
    <property type="molecule type" value="Genomic_DNA"/>
</dbReference>
<feature type="domain" description="G-protein coupled receptors family 1 profile" evidence="9">
    <location>
        <begin position="32"/>
        <end position="283"/>
    </location>
</feature>
<evidence type="ECO:0000256" key="5">
    <source>
        <dbReference type="ARBA" id="ARBA00023136"/>
    </source>
</evidence>
<feature type="transmembrane region" description="Helical" evidence="8">
    <location>
        <begin position="175"/>
        <end position="196"/>
    </location>
</feature>
<keyword evidence="5 8" id="KW-0472">Membrane</keyword>
<keyword evidence="3 8" id="KW-1133">Transmembrane helix</keyword>
<keyword evidence="4" id="KW-0297">G-protein coupled receptor</keyword>
<proteinExistence type="predicted"/>
<evidence type="ECO:0000256" key="8">
    <source>
        <dbReference type="SAM" id="Phobius"/>
    </source>
</evidence>
<dbReference type="EMBL" id="CAJOBD010001272">
    <property type="protein sequence ID" value="CAF3781475.1"/>
    <property type="molecule type" value="Genomic_DNA"/>
</dbReference>
<dbReference type="GO" id="GO:0004930">
    <property type="term" value="F:G protein-coupled receptor activity"/>
    <property type="evidence" value="ECO:0007669"/>
    <property type="project" value="UniProtKB-KW"/>
</dbReference>
<dbReference type="Proteomes" id="UP000663836">
    <property type="component" value="Unassembled WGS sequence"/>
</dbReference>
<dbReference type="Proteomes" id="UP000663864">
    <property type="component" value="Unassembled WGS sequence"/>
</dbReference>
<feature type="transmembrane region" description="Helical" evidence="8">
    <location>
        <begin position="16"/>
        <end position="40"/>
    </location>
</feature>
<comment type="caution">
    <text evidence="10">The sequence shown here is derived from an EMBL/GenBank/DDBJ whole genome shotgun (WGS) entry which is preliminary data.</text>
</comment>
<feature type="transmembrane region" description="Helical" evidence="8">
    <location>
        <begin position="263"/>
        <end position="286"/>
    </location>
</feature>
<keyword evidence="6" id="KW-0675">Receptor</keyword>
<evidence type="ECO:0000313" key="12">
    <source>
        <dbReference type="Proteomes" id="UP000663864"/>
    </source>
</evidence>
<evidence type="ECO:0000256" key="4">
    <source>
        <dbReference type="ARBA" id="ARBA00023040"/>
    </source>
</evidence>
<dbReference type="InterPro" id="IPR017452">
    <property type="entry name" value="GPCR_Rhodpsn_7TM"/>
</dbReference>
<comment type="subcellular location">
    <subcellularLocation>
        <location evidence="1">Membrane</location>
        <topology evidence="1">Multi-pass membrane protein</topology>
    </subcellularLocation>
</comment>
<accession>A0A815C8Y7</accession>
<evidence type="ECO:0000256" key="3">
    <source>
        <dbReference type="ARBA" id="ARBA00022989"/>
    </source>
</evidence>
<keyword evidence="7" id="KW-0807">Transducer</keyword>
<dbReference type="PROSITE" id="PS50262">
    <property type="entry name" value="G_PROTEIN_RECEP_F1_2"/>
    <property type="match status" value="1"/>
</dbReference>
<evidence type="ECO:0000256" key="7">
    <source>
        <dbReference type="ARBA" id="ARBA00023224"/>
    </source>
</evidence>
<evidence type="ECO:0000313" key="10">
    <source>
        <dbReference type="EMBL" id="CAF1280698.1"/>
    </source>
</evidence>
<evidence type="ECO:0000256" key="1">
    <source>
        <dbReference type="ARBA" id="ARBA00004141"/>
    </source>
</evidence>
<sequence>MSTATTTAIINTVTRWLNYVVALPMIVFGIIGAILTVLVFTRQPKFRQNPTIIYLLAGAVITAVHLPCNYLQSTLVDGFGLGLFNVNIANCRQQNYFRYMQVVSAISFPCWAAFDQYVSTCRDANVRNRWRSMRLVRCAIIGTVLFWTIVYLPLIFNSIIINGSCTLIDNPYRKFLNFVLTPFVYTIGPITLIIVLTRGTIRNLRCTNLGQHRDHLTKQIRRMLVPQLIVLAISGIPFGLQNIYTDLTSSIQKDSLRKAIELFFLQIVRLFYHCNFVCTFYIYCYTSNEVRHVLKRYVRRRLRRGQVEPTDVSINNSFTLQTMKSTYHT</sequence>
<reference evidence="10" key="1">
    <citation type="submission" date="2021-02" db="EMBL/GenBank/DDBJ databases">
        <authorList>
            <person name="Nowell W R."/>
        </authorList>
    </citation>
    <scope>NUCLEOTIDE SEQUENCE</scope>
</reference>
<organism evidence="10 12">
    <name type="scientific">Rotaria sordida</name>
    <dbReference type="NCBI Taxonomy" id="392033"/>
    <lineage>
        <taxon>Eukaryota</taxon>
        <taxon>Metazoa</taxon>
        <taxon>Spiralia</taxon>
        <taxon>Gnathifera</taxon>
        <taxon>Rotifera</taxon>
        <taxon>Eurotatoria</taxon>
        <taxon>Bdelloidea</taxon>
        <taxon>Philodinida</taxon>
        <taxon>Philodinidae</taxon>
        <taxon>Rotaria</taxon>
    </lineage>
</organism>
<evidence type="ECO:0000313" key="11">
    <source>
        <dbReference type="EMBL" id="CAF3781475.1"/>
    </source>
</evidence>
<dbReference type="PANTHER" id="PTHR24243">
    <property type="entry name" value="G-PROTEIN COUPLED RECEPTOR"/>
    <property type="match status" value="1"/>
</dbReference>
<feature type="transmembrane region" description="Helical" evidence="8">
    <location>
        <begin position="52"/>
        <end position="76"/>
    </location>
</feature>
<feature type="transmembrane region" description="Helical" evidence="8">
    <location>
        <begin position="223"/>
        <end position="243"/>
    </location>
</feature>